<dbReference type="InterPro" id="IPR039454">
    <property type="entry name" value="OM14"/>
</dbReference>
<dbReference type="AlphaFoldDB" id="A0AA35Q7M2"/>
<keyword evidence="4" id="KW-1185">Reference proteome</keyword>
<comment type="caution">
    <text evidence="3">The sequence shown here is derived from an EMBL/GenBank/DDBJ whole genome shotgun (WGS) entry which is preliminary data.</text>
</comment>
<keyword evidence="2" id="KW-1133">Transmembrane helix</keyword>
<dbReference type="PANTHER" id="PTHR38402">
    <property type="entry name" value="MITOCHONDRIAL OUTER MEMBRANE PROTEIN OM14"/>
    <property type="match status" value="1"/>
</dbReference>
<protein>
    <recommendedName>
        <fullName evidence="5">Mitochondrial outer membrane protein OM14 C-terminal domain-containing protein</fullName>
    </recommendedName>
</protein>
<evidence type="ECO:0000313" key="4">
    <source>
        <dbReference type="Proteomes" id="UP001160390"/>
    </source>
</evidence>
<name>A0AA35Q7M2_9HYPO</name>
<keyword evidence="2" id="KW-0472">Membrane</keyword>
<proteinExistence type="predicted"/>
<reference evidence="3" key="1">
    <citation type="submission" date="2023-01" db="EMBL/GenBank/DDBJ databases">
        <authorList>
            <person name="Piombo E."/>
        </authorList>
    </citation>
    <scope>NUCLEOTIDE SEQUENCE</scope>
</reference>
<dbReference type="PANTHER" id="PTHR38402:SF1">
    <property type="entry name" value="MITOCHONDRIAL OUTER MEMBRANE PROTEIN OM14"/>
    <property type="match status" value="1"/>
</dbReference>
<dbReference type="GO" id="GO:0006626">
    <property type="term" value="P:protein targeting to mitochondrion"/>
    <property type="evidence" value="ECO:0007669"/>
    <property type="project" value="TreeGrafter"/>
</dbReference>
<organism evidence="3 4">
    <name type="scientific">Clonostachys chloroleuca</name>
    <dbReference type="NCBI Taxonomy" id="1926264"/>
    <lineage>
        <taxon>Eukaryota</taxon>
        <taxon>Fungi</taxon>
        <taxon>Dikarya</taxon>
        <taxon>Ascomycota</taxon>
        <taxon>Pezizomycotina</taxon>
        <taxon>Sordariomycetes</taxon>
        <taxon>Hypocreomycetidae</taxon>
        <taxon>Hypocreales</taxon>
        <taxon>Bionectriaceae</taxon>
        <taxon>Clonostachys</taxon>
    </lineage>
</organism>
<feature type="transmembrane region" description="Helical" evidence="2">
    <location>
        <begin position="160"/>
        <end position="180"/>
    </location>
</feature>
<keyword evidence="2" id="KW-0812">Transmembrane</keyword>
<feature type="region of interest" description="Disordered" evidence="1">
    <location>
        <begin position="21"/>
        <end position="48"/>
    </location>
</feature>
<evidence type="ECO:0000313" key="3">
    <source>
        <dbReference type="EMBL" id="CAI6094877.1"/>
    </source>
</evidence>
<accession>A0AA35Q7M2</accession>
<dbReference type="EMBL" id="CABFNP030001261">
    <property type="protein sequence ID" value="CAI6094877.1"/>
    <property type="molecule type" value="Genomic_DNA"/>
</dbReference>
<sequence length="188" mass="19789">MEKQKSRYWWLGTGAVSYADVAASGPKQSPEEAAAPQPPQVITDESASTASLIDVDLPSVHTVPADFLEQEIQTETQAARLEREEDAAAAAAASKKANARKQVKSADSWLQAQFARLSDTEAGAVAAVNLATVVGISAFLGYKAWGLYQRGSLSWKDIGIGAGVVASVGAVESVVGRYLYKTKKDGSS</sequence>
<dbReference type="Proteomes" id="UP001160390">
    <property type="component" value="Unassembled WGS sequence"/>
</dbReference>
<evidence type="ECO:0000256" key="2">
    <source>
        <dbReference type="SAM" id="Phobius"/>
    </source>
</evidence>
<evidence type="ECO:0000256" key="1">
    <source>
        <dbReference type="SAM" id="MobiDB-lite"/>
    </source>
</evidence>
<dbReference type="GO" id="GO:1990593">
    <property type="term" value="F:nascent polypeptide-associated complex binding"/>
    <property type="evidence" value="ECO:0007669"/>
    <property type="project" value="InterPro"/>
</dbReference>
<evidence type="ECO:0008006" key="5">
    <source>
        <dbReference type="Google" id="ProtNLM"/>
    </source>
</evidence>
<dbReference type="GO" id="GO:0005741">
    <property type="term" value="C:mitochondrial outer membrane"/>
    <property type="evidence" value="ECO:0007669"/>
    <property type="project" value="InterPro"/>
</dbReference>
<gene>
    <name evidence="3" type="ORF">CCHLO57077_00007510</name>
</gene>
<feature type="transmembrane region" description="Helical" evidence="2">
    <location>
        <begin position="122"/>
        <end position="140"/>
    </location>
</feature>